<feature type="compositionally biased region" description="Basic and acidic residues" evidence="5">
    <location>
        <begin position="319"/>
        <end position="331"/>
    </location>
</feature>
<dbReference type="InterPro" id="IPR003593">
    <property type="entry name" value="AAA+_ATPase"/>
</dbReference>
<dbReference type="SMART" id="SM00382">
    <property type="entry name" value="AAA"/>
    <property type="match status" value="1"/>
</dbReference>
<dbReference type="PANTHER" id="PTHR43335">
    <property type="entry name" value="ABC TRANSPORTER, ATP-BINDING PROTEIN"/>
    <property type="match status" value="1"/>
</dbReference>
<dbReference type="RefSeq" id="WP_058184029.1">
    <property type="nucleotide sequence ID" value="NZ_LMTZ01000107.1"/>
</dbReference>
<gene>
    <name evidence="7" type="ORF">BC008_41960</name>
</gene>
<evidence type="ECO:0000256" key="3">
    <source>
        <dbReference type="ARBA" id="ARBA00022741"/>
    </source>
</evidence>
<dbReference type="Proteomes" id="UP000053372">
    <property type="component" value="Unassembled WGS sequence"/>
</dbReference>
<dbReference type="Gene3D" id="3.40.50.300">
    <property type="entry name" value="P-loop containing nucleotide triphosphate hydrolases"/>
    <property type="match status" value="1"/>
</dbReference>
<dbReference type="GO" id="GO:0005524">
    <property type="term" value="F:ATP binding"/>
    <property type="evidence" value="ECO:0007669"/>
    <property type="project" value="UniProtKB-KW"/>
</dbReference>
<evidence type="ECO:0000256" key="2">
    <source>
        <dbReference type="ARBA" id="ARBA00022448"/>
    </source>
</evidence>
<proteinExistence type="inferred from homology"/>
<dbReference type="AlphaFoldDB" id="A0A0V7ZLS2"/>
<feature type="domain" description="ABC transporter" evidence="6">
    <location>
        <begin position="2"/>
        <end position="231"/>
    </location>
</feature>
<keyword evidence="4" id="KW-0067">ATP-binding</keyword>
<dbReference type="EMBL" id="LMTZ01000107">
    <property type="protein sequence ID" value="KST65497.1"/>
    <property type="molecule type" value="Genomic_DNA"/>
</dbReference>
<evidence type="ECO:0000256" key="1">
    <source>
        <dbReference type="ARBA" id="ARBA00005417"/>
    </source>
</evidence>
<dbReference type="GO" id="GO:0016887">
    <property type="term" value="F:ATP hydrolysis activity"/>
    <property type="evidence" value="ECO:0007669"/>
    <property type="project" value="InterPro"/>
</dbReference>
<protein>
    <submittedName>
        <fullName evidence="7">MFS transporter</fullName>
    </submittedName>
</protein>
<dbReference type="PANTHER" id="PTHR43335:SF4">
    <property type="entry name" value="ABC TRANSPORTER, ATP-BINDING PROTEIN"/>
    <property type="match status" value="1"/>
</dbReference>
<dbReference type="InterPro" id="IPR027417">
    <property type="entry name" value="P-loop_NTPase"/>
</dbReference>
<dbReference type="InterPro" id="IPR003439">
    <property type="entry name" value="ABC_transporter-like_ATP-bd"/>
</dbReference>
<keyword evidence="8" id="KW-1185">Reference proteome</keyword>
<reference evidence="7 8" key="1">
    <citation type="journal article" date="2015" name="Genome Announc.">
        <title>Draft Genome of the Euendolithic (true boring) Cyanobacterium Mastigocoleus testarum strain BC008.</title>
        <authorList>
            <person name="Guida B.S."/>
            <person name="Garcia-Pichel F."/>
        </authorList>
    </citation>
    <scope>NUCLEOTIDE SEQUENCE [LARGE SCALE GENOMIC DNA]</scope>
    <source>
        <strain evidence="7 8">BC008</strain>
    </source>
</reference>
<dbReference type="CDD" id="cd03230">
    <property type="entry name" value="ABC_DR_subfamily_A"/>
    <property type="match status" value="1"/>
</dbReference>
<dbReference type="OrthoDB" id="9775135at2"/>
<accession>A0A0V7ZLS2</accession>
<evidence type="ECO:0000313" key="7">
    <source>
        <dbReference type="EMBL" id="KST65497.1"/>
    </source>
</evidence>
<keyword evidence="3" id="KW-0547">Nucleotide-binding</keyword>
<name>A0A0V7ZLS2_9CYAN</name>
<keyword evidence="2" id="KW-0813">Transport</keyword>
<feature type="region of interest" description="Disordered" evidence="5">
    <location>
        <begin position="319"/>
        <end position="349"/>
    </location>
</feature>
<evidence type="ECO:0000256" key="4">
    <source>
        <dbReference type="ARBA" id="ARBA00022840"/>
    </source>
</evidence>
<comment type="caution">
    <text evidence="7">The sequence shown here is derived from an EMBL/GenBank/DDBJ whole genome shotgun (WGS) entry which is preliminary data.</text>
</comment>
<sequence>MIEVEHLSKIYGSHTAISDVTFSVEQGEILGFLGPNGAGKTTTMRILAGYLPATRGTVRIAGFDVHENSLAVRQRIGYLPETPPLYLEMTVEGYLYFVTRIKGVAAGDRAARIKAAMERCNLFDKRHVIIRKLSKGYRQRVGIAQAIVHDPPVIILDEPTVGLDPRQIIEVRNLIKNLAGEHTIILSTHILPEVSMVCSRVTIINGGKVVATNTPEHLMGELAGGSGYELEIAGEAALAKQVLQNLPDVSLVESIPAIGSHSKNNADRVNLRVICVPGTEPGSNIAAALLRTEFELYEMRRVRATLEDVFLELTTEEKLESEISLGKKDSAQTDSTQTDSVLAESGDVA</sequence>
<dbReference type="PROSITE" id="PS50893">
    <property type="entry name" value="ABC_TRANSPORTER_2"/>
    <property type="match status" value="1"/>
</dbReference>
<comment type="similarity">
    <text evidence="1">Belongs to the ABC transporter superfamily.</text>
</comment>
<evidence type="ECO:0000259" key="6">
    <source>
        <dbReference type="PROSITE" id="PS50893"/>
    </source>
</evidence>
<dbReference type="Pfam" id="PF00005">
    <property type="entry name" value="ABC_tran"/>
    <property type="match status" value="1"/>
</dbReference>
<evidence type="ECO:0000256" key="5">
    <source>
        <dbReference type="SAM" id="MobiDB-lite"/>
    </source>
</evidence>
<dbReference type="SUPFAM" id="SSF52540">
    <property type="entry name" value="P-loop containing nucleoside triphosphate hydrolases"/>
    <property type="match status" value="1"/>
</dbReference>
<organism evidence="7 8">
    <name type="scientific">Mastigocoleus testarum BC008</name>
    <dbReference type="NCBI Taxonomy" id="371196"/>
    <lineage>
        <taxon>Bacteria</taxon>
        <taxon>Bacillati</taxon>
        <taxon>Cyanobacteriota</taxon>
        <taxon>Cyanophyceae</taxon>
        <taxon>Nostocales</taxon>
        <taxon>Hapalosiphonaceae</taxon>
        <taxon>Mastigocoleus</taxon>
    </lineage>
</organism>
<evidence type="ECO:0000313" key="8">
    <source>
        <dbReference type="Proteomes" id="UP000053372"/>
    </source>
</evidence>